<dbReference type="Gene3D" id="3.30.1370.110">
    <property type="match status" value="1"/>
</dbReference>
<dbReference type="PANTHER" id="PTHR47417:SF1">
    <property type="entry name" value="SMR DOMAIN-CONTAINING PROTEIN YPL199C"/>
    <property type="match status" value="1"/>
</dbReference>
<dbReference type="EMBL" id="SWFT01000019">
    <property type="protein sequence ID" value="KAA8907720.1"/>
    <property type="molecule type" value="Genomic_DNA"/>
</dbReference>
<dbReference type="Pfam" id="PF08590">
    <property type="entry name" value="DUF1771"/>
    <property type="match status" value="1"/>
</dbReference>
<proteinExistence type="predicted"/>
<dbReference type="Proteomes" id="UP000449547">
    <property type="component" value="Unassembled WGS sequence"/>
</dbReference>
<feature type="domain" description="Smr" evidence="2">
    <location>
        <begin position="96"/>
        <end position="172"/>
    </location>
</feature>
<feature type="region of interest" description="Disordered" evidence="1">
    <location>
        <begin position="41"/>
        <end position="69"/>
    </location>
</feature>
<evidence type="ECO:0000259" key="2">
    <source>
        <dbReference type="PROSITE" id="PS50828"/>
    </source>
</evidence>
<reference evidence="3 4" key="1">
    <citation type="submission" date="2019-07" db="EMBL/GenBank/DDBJ databases">
        <title>Genome assembly of two rare yeast pathogens: Diutina rugosa and Trichomonascus ciferrii.</title>
        <authorList>
            <person name="Mixao V."/>
            <person name="Saus E."/>
            <person name="Hansen A."/>
            <person name="Lass-Flor C."/>
            <person name="Gabaldon T."/>
        </authorList>
    </citation>
    <scope>NUCLEOTIDE SEQUENCE [LARGE SCALE GENOMIC DNA]</scope>
    <source>
        <strain evidence="3 4">CBS 613</strain>
    </source>
</reference>
<feature type="region of interest" description="Disordered" evidence="1">
    <location>
        <begin position="1"/>
        <end position="25"/>
    </location>
</feature>
<dbReference type="RefSeq" id="XP_034014726.1">
    <property type="nucleotide sequence ID" value="XM_034156902.1"/>
</dbReference>
<dbReference type="SMART" id="SM01162">
    <property type="entry name" value="DUF1771"/>
    <property type="match status" value="1"/>
</dbReference>
<dbReference type="InterPro" id="IPR002625">
    <property type="entry name" value="Smr_dom"/>
</dbReference>
<feature type="compositionally biased region" description="Basic and acidic residues" evidence="1">
    <location>
        <begin position="52"/>
        <end position="69"/>
    </location>
</feature>
<dbReference type="InterPro" id="IPR053020">
    <property type="entry name" value="Smr_domain_protein"/>
</dbReference>
<comment type="caution">
    <text evidence="3">The sequence shown here is derived from an EMBL/GenBank/DDBJ whole genome shotgun (WGS) entry which is preliminary data.</text>
</comment>
<feature type="region of interest" description="Disordered" evidence="1">
    <location>
        <begin position="173"/>
        <end position="211"/>
    </location>
</feature>
<dbReference type="AlphaFoldDB" id="A0A642UY68"/>
<dbReference type="InterPro" id="IPR036063">
    <property type="entry name" value="Smr_dom_sf"/>
</dbReference>
<name>A0A642UY68_DIURU</name>
<feature type="compositionally biased region" description="Basic and acidic residues" evidence="1">
    <location>
        <begin position="1"/>
        <end position="10"/>
    </location>
</feature>
<feature type="compositionally biased region" description="Low complexity" evidence="1">
    <location>
        <begin position="180"/>
        <end position="208"/>
    </location>
</feature>
<evidence type="ECO:0000313" key="4">
    <source>
        <dbReference type="Proteomes" id="UP000449547"/>
    </source>
</evidence>
<dbReference type="OMA" id="DYIFREN"/>
<dbReference type="SUPFAM" id="SSF160443">
    <property type="entry name" value="SMR domain-like"/>
    <property type="match status" value="1"/>
</dbReference>
<keyword evidence="4" id="KW-1185">Reference proteome</keyword>
<organism evidence="3 4">
    <name type="scientific">Diutina rugosa</name>
    <name type="common">Yeast</name>
    <name type="synonym">Candida rugosa</name>
    <dbReference type="NCBI Taxonomy" id="5481"/>
    <lineage>
        <taxon>Eukaryota</taxon>
        <taxon>Fungi</taxon>
        <taxon>Dikarya</taxon>
        <taxon>Ascomycota</taxon>
        <taxon>Saccharomycotina</taxon>
        <taxon>Pichiomycetes</taxon>
        <taxon>Debaryomycetaceae</taxon>
        <taxon>Diutina</taxon>
    </lineage>
</organism>
<dbReference type="Pfam" id="PF01713">
    <property type="entry name" value="Smr"/>
    <property type="match status" value="1"/>
</dbReference>
<evidence type="ECO:0000313" key="3">
    <source>
        <dbReference type="EMBL" id="KAA8907720.1"/>
    </source>
</evidence>
<gene>
    <name evidence="3" type="ORF">DIURU_000407</name>
</gene>
<accession>A0A642UY68</accession>
<dbReference type="SMART" id="SM00463">
    <property type="entry name" value="SMR"/>
    <property type="match status" value="1"/>
</dbReference>
<protein>
    <recommendedName>
        <fullName evidence="2">Smr domain-containing protein</fullName>
    </recommendedName>
</protein>
<dbReference type="OrthoDB" id="3231855at2759"/>
<sequence>MGDTFDRGVKLSDGQDYNHATDGEYKRLRDEADRLYQKRAELSRQSQQAFKQGDKQRAKQLSDESKQVLSQAEDKNFEAANYVFQANNADSAPDEIDLHGLYVKEAEAILQRRITQAVNHGENHLRVIVGKGLHSKNGIAKIKPAVDQLCDESGLKHYIDPKNSGVLVIELNPNSHVSKPPQSYQPAQQPQYHQQSQQQGHYQQQPQHNNNNDDMVAKIARALCNAFCGWLNSK</sequence>
<dbReference type="InterPro" id="IPR013899">
    <property type="entry name" value="DUF1771"/>
</dbReference>
<dbReference type="VEuPathDB" id="FungiDB:DIURU_000407"/>
<dbReference type="PANTHER" id="PTHR47417">
    <property type="entry name" value="SMR DOMAIN-CONTAINING PROTEIN YPL199C"/>
    <property type="match status" value="1"/>
</dbReference>
<dbReference type="PROSITE" id="PS50828">
    <property type="entry name" value="SMR"/>
    <property type="match status" value="1"/>
</dbReference>
<evidence type="ECO:0000256" key="1">
    <source>
        <dbReference type="SAM" id="MobiDB-lite"/>
    </source>
</evidence>
<dbReference type="GeneID" id="54779060"/>